<evidence type="ECO:0000256" key="1">
    <source>
        <dbReference type="SAM" id="SignalP"/>
    </source>
</evidence>
<sequence length="187" mass="20465">MTPVRLALLFACCDALTPVQRSLDDRRPDRKITVKWKVLEIEAGTNASFALDRGCSSEDDGQQTCEMDFKDTTNRGHVDIGLAQPLDASDILESTIQVKTPFVNQGFSMRCPICGSNCTSSFVGSRISLPMPECPIPAGTWRMEKGFGDLVPLGLTEFPMQGTISAQYKIVRNGGAHVMSWQADADF</sequence>
<dbReference type="EMBL" id="HBEG01015192">
    <property type="protein sequence ID" value="CAD8353868.1"/>
    <property type="molecule type" value="Transcribed_RNA"/>
</dbReference>
<evidence type="ECO:0000313" key="2">
    <source>
        <dbReference type="EMBL" id="CAD8353868.1"/>
    </source>
</evidence>
<proteinExistence type="predicted"/>
<reference evidence="2" key="1">
    <citation type="submission" date="2021-01" db="EMBL/GenBank/DDBJ databases">
        <authorList>
            <person name="Corre E."/>
            <person name="Pelletier E."/>
            <person name="Niang G."/>
            <person name="Scheremetjew M."/>
            <person name="Finn R."/>
            <person name="Kale V."/>
            <person name="Holt S."/>
            <person name="Cochrane G."/>
            <person name="Meng A."/>
            <person name="Brown T."/>
            <person name="Cohen L."/>
        </authorList>
    </citation>
    <scope>NUCLEOTIDE SEQUENCE</scope>
    <source>
        <strain evidence="2">Pbaha01</strain>
    </source>
</reference>
<feature type="chain" id="PRO_5031075547" evidence="1">
    <location>
        <begin position="16"/>
        <end position="187"/>
    </location>
</feature>
<accession>A0A7S0A5N6</accession>
<gene>
    <name evidence="2" type="ORF">PBAH0796_LOCUS9235</name>
</gene>
<name>A0A7S0A5N6_9DINO</name>
<protein>
    <submittedName>
        <fullName evidence="2">Uncharacterized protein</fullName>
    </submittedName>
</protein>
<feature type="signal peptide" evidence="1">
    <location>
        <begin position="1"/>
        <end position="15"/>
    </location>
</feature>
<organism evidence="2">
    <name type="scientific">Pyrodinium bahamense</name>
    <dbReference type="NCBI Taxonomy" id="73915"/>
    <lineage>
        <taxon>Eukaryota</taxon>
        <taxon>Sar</taxon>
        <taxon>Alveolata</taxon>
        <taxon>Dinophyceae</taxon>
        <taxon>Gonyaulacales</taxon>
        <taxon>Pyrocystaceae</taxon>
        <taxon>Pyrodinium</taxon>
    </lineage>
</organism>
<keyword evidence="1" id="KW-0732">Signal</keyword>
<dbReference type="AlphaFoldDB" id="A0A7S0A5N6"/>